<name>A0A921EQN3_9ACTN</name>
<accession>A0A921EQN3</accession>
<gene>
    <name evidence="3" type="ORF">K8V15_06495</name>
</gene>
<dbReference type="InterPro" id="IPR005545">
    <property type="entry name" value="YCII"/>
</dbReference>
<feature type="non-terminal residue" evidence="3">
    <location>
        <position position="1"/>
    </location>
</feature>
<dbReference type="EMBL" id="DYZF01000167">
    <property type="protein sequence ID" value="HJE51610.1"/>
    <property type="molecule type" value="Genomic_DNA"/>
</dbReference>
<dbReference type="Pfam" id="PF03795">
    <property type="entry name" value="YCII"/>
    <property type="match status" value="1"/>
</dbReference>
<sequence length="60" mass="6302">ASGPLVGSQPPSALLLMRADSSDAIEALLDDDPFHTAGLIAERRVDEWNPVIGIFAEQAG</sequence>
<proteinExistence type="inferred from homology"/>
<evidence type="ECO:0000313" key="4">
    <source>
        <dbReference type="Proteomes" id="UP000712713"/>
    </source>
</evidence>
<evidence type="ECO:0000256" key="1">
    <source>
        <dbReference type="ARBA" id="ARBA00007689"/>
    </source>
</evidence>
<feature type="domain" description="YCII-related" evidence="2">
    <location>
        <begin position="14"/>
        <end position="49"/>
    </location>
</feature>
<evidence type="ECO:0000259" key="2">
    <source>
        <dbReference type="Pfam" id="PF03795"/>
    </source>
</evidence>
<protein>
    <submittedName>
        <fullName evidence="3">YciI family protein</fullName>
    </submittedName>
</protein>
<evidence type="ECO:0000313" key="3">
    <source>
        <dbReference type="EMBL" id="HJE51610.1"/>
    </source>
</evidence>
<dbReference type="InterPro" id="IPR011008">
    <property type="entry name" value="Dimeric_a/b-barrel"/>
</dbReference>
<organism evidence="3 4">
    <name type="scientific">Tessaracoccus flavescens</name>
    <dbReference type="NCBI Taxonomy" id="399497"/>
    <lineage>
        <taxon>Bacteria</taxon>
        <taxon>Bacillati</taxon>
        <taxon>Actinomycetota</taxon>
        <taxon>Actinomycetes</taxon>
        <taxon>Propionibacteriales</taxon>
        <taxon>Propionibacteriaceae</taxon>
        <taxon>Tessaracoccus</taxon>
    </lineage>
</organism>
<dbReference type="SUPFAM" id="SSF54909">
    <property type="entry name" value="Dimeric alpha+beta barrel"/>
    <property type="match status" value="1"/>
</dbReference>
<dbReference type="Gene3D" id="3.30.70.1060">
    <property type="entry name" value="Dimeric alpha+beta barrel"/>
    <property type="match status" value="1"/>
</dbReference>
<reference evidence="3" key="1">
    <citation type="journal article" date="2021" name="PeerJ">
        <title>Extensive microbial diversity within the chicken gut microbiome revealed by metagenomics and culture.</title>
        <authorList>
            <person name="Gilroy R."/>
            <person name="Ravi A."/>
            <person name="Getino M."/>
            <person name="Pursley I."/>
            <person name="Horton D.L."/>
            <person name="Alikhan N.F."/>
            <person name="Baker D."/>
            <person name="Gharbi K."/>
            <person name="Hall N."/>
            <person name="Watson M."/>
            <person name="Adriaenssens E.M."/>
            <person name="Foster-Nyarko E."/>
            <person name="Jarju S."/>
            <person name="Secka A."/>
            <person name="Antonio M."/>
            <person name="Oren A."/>
            <person name="Chaudhuri R.R."/>
            <person name="La Ragione R."/>
            <person name="Hildebrand F."/>
            <person name="Pallen M.J."/>
        </authorList>
    </citation>
    <scope>NUCLEOTIDE SEQUENCE</scope>
    <source>
        <strain evidence="3">ChiGjej3B3-7470</strain>
    </source>
</reference>
<dbReference type="AlphaFoldDB" id="A0A921EQN3"/>
<dbReference type="Proteomes" id="UP000712713">
    <property type="component" value="Unassembled WGS sequence"/>
</dbReference>
<comment type="similarity">
    <text evidence="1">Belongs to the YciI family.</text>
</comment>
<reference evidence="3" key="2">
    <citation type="submission" date="2021-09" db="EMBL/GenBank/DDBJ databases">
        <authorList>
            <person name="Gilroy R."/>
        </authorList>
    </citation>
    <scope>NUCLEOTIDE SEQUENCE</scope>
    <source>
        <strain evidence="3">ChiGjej3B3-7470</strain>
    </source>
</reference>
<comment type="caution">
    <text evidence="3">The sequence shown here is derived from an EMBL/GenBank/DDBJ whole genome shotgun (WGS) entry which is preliminary data.</text>
</comment>